<dbReference type="EMBL" id="JAHQIW010005120">
    <property type="protein sequence ID" value="KAJ1364975.1"/>
    <property type="molecule type" value="Genomic_DNA"/>
</dbReference>
<gene>
    <name evidence="2" type="ORF">KIN20_025175</name>
</gene>
<comment type="caution">
    <text evidence="2">The sequence shown here is derived from an EMBL/GenBank/DDBJ whole genome shotgun (WGS) entry which is preliminary data.</text>
</comment>
<name>A0AAD5QWH4_PARTN</name>
<dbReference type="Proteomes" id="UP001196413">
    <property type="component" value="Unassembled WGS sequence"/>
</dbReference>
<dbReference type="AlphaFoldDB" id="A0AAD5QWH4"/>
<proteinExistence type="predicted"/>
<evidence type="ECO:0000313" key="2">
    <source>
        <dbReference type="EMBL" id="KAJ1364975.1"/>
    </source>
</evidence>
<accession>A0AAD5QWH4</accession>
<sequence>MQLPKSEFSFRPELEEGEIISEESSLDAPKKRGRRSILKNSPSNRGGIKRKRAGTHRKRREHVSKSVDVSFHHDGAHLITGVDVRPISNCYVGFVNLVLTRTSKSTFYTGVCWC</sequence>
<protein>
    <submittedName>
        <fullName evidence="2">Uncharacterized protein</fullName>
    </submittedName>
</protein>
<keyword evidence="3" id="KW-1185">Reference proteome</keyword>
<feature type="region of interest" description="Disordered" evidence="1">
    <location>
        <begin position="1"/>
        <end position="65"/>
    </location>
</feature>
<evidence type="ECO:0000256" key="1">
    <source>
        <dbReference type="SAM" id="MobiDB-lite"/>
    </source>
</evidence>
<feature type="compositionally biased region" description="Acidic residues" evidence="1">
    <location>
        <begin position="15"/>
        <end position="25"/>
    </location>
</feature>
<reference evidence="2" key="1">
    <citation type="submission" date="2021-06" db="EMBL/GenBank/DDBJ databases">
        <title>Parelaphostrongylus tenuis whole genome reference sequence.</title>
        <authorList>
            <person name="Garwood T.J."/>
            <person name="Larsen P.A."/>
            <person name="Fountain-Jones N.M."/>
            <person name="Garbe J.R."/>
            <person name="Macchietto M.G."/>
            <person name="Kania S.A."/>
            <person name="Gerhold R.W."/>
            <person name="Richards J.E."/>
            <person name="Wolf T.M."/>
        </authorList>
    </citation>
    <scope>NUCLEOTIDE SEQUENCE</scope>
    <source>
        <strain evidence="2">MNPRO001-30</strain>
        <tissue evidence="2">Meninges</tissue>
    </source>
</reference>
<evidence type="ECO:0000313" key="3">
    <source>
        <dbReference type="Proteomes" id="UP001196413"/>
    </source>
</evidence>
<organism evidence="2 3">
    <name type="scientific">Parelaphostrongylus tenuis</name>
    <name type="common">Meningeal worm</name>
    <dbReference type="NCBI Taxonomy" id="148309"/>
    <lineage>
        <taxon>Eukaryota</taxon>
        <taxon>Metazoa</taxon>
        <taxon>Ecdysozoa</taxon>
        <taxon>Nematoda</taxon>
        <taxon>Chromadorea</taxon>
        <taxon>Rhabditida</taxon>
        <taxon>Rhabditina</taxon>
        <taxon>Rhabditomorpha</taxon>
        <taxon>Strongyloidea</taxon>
        <taxon>Metastrongylidae</taxon>
        <taxon>Parelaphostrongylus</taxon>
    </lineage>
</organism>
<feature type="compositionally biased region" description="Basic residues" evidence="1">
    <location>
        <begin position="47"/>
        <end position="62"/>
    </location>
</feature>